<dbReference type="Pfam" id="PF03372">
    <property type="entry name" value="Exo_endo_phos"/>
    <property type="match status" value="1"/>
</dbReference>
<proteinExistence type="predicted"/>
<dbReference type="OrthoDB" id="200415at2759"/>
<accession>A0A640KYH5</accession>
<evidence type="ECO:0000256" key="2">
    <source>
        <dbReference type="SAM" id="Phobius"/>
    </source>
</evidence>
<dbReference type="Proteomes" id="UP000419144">
    <property type="component" value="Unassembled WGS sequence"/>
</dbReference>
<dbReference type="Gene3D" id="3.60.10.10">
    <property type="entry name" value="Endonuclease/exonuclease/phosphatase"/>
    <property type="match status" value="1"/>
</dbReference>
<dbReference type="InterPro" id="IPR036691">
    <property type="entry name" value="Endo/exonu/phosph_ase_sf"/>
</dbReference>
<feature type="transmembrane region" description="Helical" evidence="2">
    <location>
        <begin position="503"/>
        <end position="525"/>
    </location>
</feature>
<dbReference type="SUPFAM" id="SSF56219">
    <property type="entry name" value="DNase I-like"/>
    <property type="match status" value="1"/>
</dbReference>
<evidence type="ECO:0000313" key="5">
    <source>
        <dbReference type="Proteomes" id="UP000419144"/>
    </source>
</evidence>
<evidence type="ECO:0000313" key="4">
    <source>
        <dbReference type="EMBL" id="GET92579.1"/>
    </source>
</evidence>
<keyword evidence="2" id="KW-0812">Transmembrane</keyword>
<feature type="compositionally biased region" description="Basic and acidic residues" evidence="1">
    <location>
        <begin position="129"/>
        <end position="140"/>
    </location>
</feature>
<reference evidence="4" key="1">
    <citation type="submission" date="2019-11" db="EMBL/GenBank/DDBJ databases">
        <title>Leishmania tarentolae CDS.</title>
        <authorList>
            <person name="Goto Y."/>
            <person name="Yamagishi J."/>
        </authorList>
    </citation>
    <scope>NUCLEOTIDE SEQUENCE [LARGE SCALE GENOMIC DNA]</scope>
    <source>
        <strain evidence="4">Parrot Tar II</strain>
    </source>
</reference>
<organism evidence="4 5">
    <name type="scientific">Leishmania tarentolae</name>
    <name type="common">Sauroleishmania tarentolae</name>
    <dbReference type="NCBI Taxonomy" id="5689"/>
    <lineage>
        <taxon>Eukaryota</taxon>
        <taxon>Discoba</taxon>
        <taxon>Euglenozoa</taxon>
        <taxon>Kinetoplastea</taxon>
        <taxon>Metakinetoplastina</taxon>
        <taxon>Trypanosomatida</taxon>
        <taxon>Trypanosomatidae</taxon>
        <taxon>Leishmaniinae</taxon>
        <taxon>Leishmania</taxon>
        <taxon>lizard Leishmania</taxon>
    </lineage>
</organism>
<comment type="caution">
    <text evidence="4">The sequence shown here is derived from an EMBL/GenBank/DDBJ whole genome shotgun (WGS) entry which is preliminary data.</text>
</comment>
<name>A0A640KYH5_LEITA</name>
<keyword evidence="5" id="KW-1185">Reference proteome</keyword>
<sequence>MPILDDNDDERVLKIMKAGDLLHYDYRPGDQQGGGRAKLSDTFRVVQWNIERGIKLDAIIADLKALHADFIVLQELDINCRRSNYVNVAKEIAKALEAEIYFACEFQELDSSLRAPENAVGPYSQPALESERTSNCEKSEGNTPQPAKGHHFHGNAILSRRATLRDPTVIPHTSPFMWDEAGDRYKEPRRGFRGALRVRVDAVDRTSASMAPLYIYCCHFEVFCGGLARVRQLADCMADMQRILHSSTTLWSTRSRQPAFLLAGDLNTMAHGIVRLSRCYGTDRLRWLSLGEVEACWLQRKVLERNMHCLKAGCCPFSYHFLTRASARVHQFLCNNSLVWQYVYNFTRAEQDRMSNVDLCLYDPSDKVTSITLDSPTYYGFARGKLDWILLSNLQPRPFDTKRNGAEPIDLAALERNGSILTTSYAARYFHSLYDDGSHDKVCEALVQSDEAAVTYVPEDGYLLFNENYTASDHRGLVMTVWQNNGRPQDVYPSKGAPYTTSWAALSFFILTRTLPVAAVALGIYRKYKRLG</sequence>
<evidence type="ECO:0000256" key="1">
    <source>
        <dbReference type="SAM" id="MobiDB-lite"/>
    </source>
</evidence>
<feature type="region of interest" description="Disordered" evidence="1">
    <location>
        <begin position="120"/>
        <end position="151"/>
    </location>
</feature>
<dbReference type="VEuPathDB" id="TriTrypDB:LtaPh_3508300"/>
<dbReference type="EMBL" id="BLBS01000056">
    <property type="protein sequence ID" value="GET92579.1"/>
    <property type="molecule type" value="Genomic_DNA"/>
</dbReference>
<gene>
    <name evidence="4" type="ORF">LtaPh_3508300</name>
</gene>
<dbReference type="GO" id="GO:0003824">
    <property type="term" value="F:catalytic activity"/>
    <property type="evidence" value="ECO:0007669"/>
    <property type="project" value="InterPro"/>
</dbReference>
<dbReference type="AlphaFoldDB" id="A0A640KYH5"/>
<evidence type="ECO:0000259" key="3">
    <source>
        <dbReference type="Pfam" id="PF03372"/>
    </source>
</evidence>
<keyword evidence="2" id="KW-1133">Transmembrane helix</keyword>
<keyword evidence="2" id="KW-0472">Membrane</keyword>
<feature type="domain" description="Endonuclease/exonuclease/phosphatase" evidence="3">
    <location>
        <begin position="46"/>
        <end position="335"/>
    </location>
</feature>
<dbReference type="InterPro" id="IPR005135">
    <property type="entry name" value="Endo/exonuclease/phosphatase"/>
</dbReference>
<protein>
    <recommendedName>
        <fullName evidence="3">Endonuclease/exonuclease/phosphatase domain-containing protein</fullName>
    </recommendedName>
</protein>